<dbReference type="Gramene" id="EES14201">
    <property type="protein sequence ID" value="EES14201"/>
    <property type="gene ID" value="SORBI_3007G195500"/>
</dbReference>
<dbReference type="InterPro" id="IPR025660">
    <property type="entry name" value="Pept_his_AS"/>
</dbReference>
<dbReference type="InterPro" id="IPR025661">
    <property type="entry name" value="Pept_asp_AS"/>
</dbReference>
<organism evidence="6 7">
    <name type="scientific">Sorghum bicolor</name>
    <name type="common">Sorghum</name>
    <name type="synonym">Sorghum vulgare</name>
    <dbReference type="NCBI Taxonomy" id="4558"/>
    <lineage>
        <taxon>Eukaryota</taxon>
        <taxon>Viridiplantae</taxon>
        <taxon>Streptophyta</taxon>
        <taxon>Embryophyta</taxon>
        <taxon>Tracheophyta</taxon>
        <taxon>Spermatophyta</taxon>
        <taxon>Magnoliopsida</taxon>
        <taxon>Liliopsida</taxon>
        <taxon>Poales</taxon>
        <taxon>Poaceae</taxon>
        <taxon>PACMAD clade</taxon>
        <taxon>Panicoideae</taxon>
        <taxon>Andropogonodae</taxon>
        <taxon>Andropogoneae</taxon>
        <taxon>Sorghinae</taxon>
        <taxon>Sorghum</taxon>
    </lineage>
</organism>
<dbReference type="OrthoDB" id="661329at2759"/>
<keyword evidence="2" id="KW-1015">Disulfide bond</keyword>
<feature type="signal peptide" evidence="3">
    <location>
        <begin position="1"/>
        <end position="28"/>
    </location>
</feature>
<dbReference type="EMBL" id="CM000766">
    <property type="protein sequence ID" value="EES14201.1"/>
    <property type="molecule type" value="Genomic_DNA"/>
</dbReference>
<accession>C5YI39</accession>
<dbReference type="InParanoid" id="C5YI39"/>
<dbReference type="FunFam" id="3.90.70.10:FF:000207">
    <property type="entry name" value="Putative cysteine proteinase"/>
    <property type="match status" value="1"/>
</dbReference>
<dbReference type="SUPFAM" id="SSF54001">
    <property type="entry name" value="Cysteine proteinases"/>
    <property type="match status" value="1"/>
</dbReference>
<dbReference type="PROSITE" id="PS00639">
    <property type="entry name" value="THIOL_PROTEASE_HIS"/>
    <property type="match status" value="1"/>
</dbReference>
<dbReference type="Pfam" id="PF00112">
    <property type="entry name" value="Peptidase_C1"/>
    <property type="match status" value="1"/>
</dbReference>
<dbReference type="GO" id="GO:0004197">
    <property type="term" value="F:cysteine-type endopeptidase activity"/>
    <property type="evidence" value="ECO:0000318"/>
    <property type="project" value="GO_Central"/>
</dbReference>
<dbReference type="Gene3D" id="3.90.70.10">
    <property type="entry name" value="Cysteine proteinases"/>
    <property type="match status" value="1"/>
</dbReference>
<feature type="chain" id="PRO_5018548540" evidence="3">
    <location>
        <begin position="29"/>
        <end position="374"/>
    </location>
</feature>
<dbReference type="InterPro" id="IPR039417">
    <property type="entry name" value="Peptidase_C1A_papain-like"/>
</dbReference>
<gene>
    <name evidence="6" type="ORF">SORBI_3007G195500</name>
</gene>
<name>C5YI39_SORBI</name>
<dbReference type="GO" id="GO:0005764">
    <property type="term" value="C:lysosome"/>
    <property type="evidence" value="ECO:0000318"/>
    <property type="project" value="GO_Central"/>
</dbReference>
<sequence>MIMMKVHGMAGVVLAAAMLLAAVVAVAAAPPLVPVTDKDLESDASMWDLYERWCSVYAGSSDLAEKQRRFDAFKMNARQINEFNKREDESYKLALNQFSGLTEEEFNSGMYTGALPELDAGGNISSSVGTSGMSMTDDNDDKLLVSAGGNDDKVPAKWDWRRHGAVTPVKNQGQCGSCWAFSMVGSVEGINAIKTGKLQTLSEQEVLDCSGAGTCKGGNTYKSFDHAMRPGLALDHQGNPPYYPAYVAEKKKCRFNPNKPVVKINGKRMMRNTNEAELLLRVSKQPVSVVVEASQAFSRYSKGVFTGPCGTNLNHAVLVVGYGTTPNGINYWIVKNSWGKGWGENGYIRMKRNVGTKAGLCGIYMMPMYPIKNK</sequence>
<evidence type="ECO:0000313" key="6">
    <source>
        <dbReference type="EMBL" id="EES14201.1"/>
    </source>
</evidence>
<reference evidence="6 7" key="1">
    <citation type="journal article" date="2009" name="Nature">
        <title>The Sorghum bicolor genome and the diversification of grasses.</title>
        <authorList>
            <person name="Paterson A.H."/>
            <person name="Bowers J.E."/>
            <person name="Bruggmann R."/>
            <person name="Dubchak I."/>
            <person name="Grimwood J."/>
            <person name="Gundlach H."/>
            <person name="Haberer G."/>
            <person name="Hellsten U."/>
            <person name="Mitros T."/>
            <person name="Poliakov A."/>
            <person name="Schmutz J."/>
            <person name="Spannagl M."/>
            <person name="Tang H."/>
            <person name="Wang X."/>
            <person name="Wicker T."/>
            <person name="Bharti A.K."/>
            <person name="Chapman J."/>
            <person name="Feltus F.A."/>
            <person name="Gowik U."/>
            <person name="Grigoriev I.V."/>
            <person name="Lyons E."/>
            <person name="Maher C.A."/>
            <person name="Martis M."/>
            <person name="Narechania A."/>
            <person name="Otillar R.P."/>
            <person name="Penning B.W."/>
            <person name="Salamov A.A."/>
            <person name="Wang Y."/>
            <person name="Zhang L."/>
            <person name="Carpita N.C."/>
            <person name="Freeling M."/>
            <person name="Gingle A.R."/>
            <person name="Hash C.T."/>
            <person name="Keller B."/>
            <person name="Klein P."/>
            <person name="Kresovich S."/>
            <person name="McCann M.C."/>
            <person name="Ming R."/>
            <person name="Peterson D.G."/>
            <person name="Mehboob-ur-Rahman"/>
            <person name="Ware D."/>
            <person name="Westhoff P."/>
            <person name="Mayer K.F."/>
            <person name="Messing J."/>
            <person name="Rokhsar D.S."/>
        </authorList>
    </citation>
    <scope>NUCLEOTIDE SEQUENCE [LARGE SCALE GENOMIC DNA]</scope>
    <source>
        <strain evidence="7">cv. BTx623</strain>
    </source>
</reference>
<dbReference type="SMART" id="SM00848">
    <property type="entry name" value="Inhibitor_I29"/>
    <property type="match status" value="1"/>
</dbReference>
<feature type="domain" description="Cathepsin propeptide inhibitor" evidence="5">
    <location>
        <begin position="50"/>
        <end position="106"/>
    </location>
</feature>
<dbReference type="Pfam" id="PF08246">
    <property type="entry name" value="Inhibitor_I29"/>
    <property type="match status" value="1"/>
</dbReference>
<evidence type="ECO:0000256" key="3">
    <source>
        <dbReference type="SAM" id="SignalP"/>
    </source>
</evidence>
<dbReference type="OMA" id="SMWNLYD"/>
<evidence type="ECO:0000259" key="5">
    <source>
        <dbReference type="SMART" id="SM00848"/>
    </source>
</evidence>
<dbReference type="InterPro" id="IPR038765">
    <property type="entry name" value="Papain-like_cys_pep_sf"/>
</dbReference>
<evidence type="ECO:0000256" key="1">
    <source>
        <dbReference type="ARBA" id="ARBA00008455"/>
    </source>
</evidence>
<evidence type="ECO:0000256" key="2">
    <source>
        <dbReference type="ARBA" id="ARBA00023157"/>
    </source>
</evidence>
<protein>
    <submittedName>
        <fullName evidence="6">Uncharacterized protein</fullName>
    </submittedName>
</protein>
<dbReference type="PRINTS" id="PR00705">
    <property type="entry name" value="PAPAIN"/>
</dbReference>
<dbReference type="CDD" id="cd02248">
    <property type="entry name" value="Peptidase_C1A"/>
    <property type="match status" value="1"/>
</dbReference>
<feature type="domain" description="Peptidase C1A papain C-terminal" evidence="4">
    <location>
        <begin position="154"/>
        <end position="371"/>
    </location>
</feature>
<dbReference type="PANTHER" id="PTHR12411">
    <property type="entry name" value="CYSTEINE PROTEASE FAMILY C1-RELATED"/>
    <property type="match status" value="1"/>
</dbReference>
<dbReference type="HOGENOM" id="CLU_012184_1_0_1"/>
<proteinExistence type="inferred from homology"/>
<dbReference type="InterPro" id="IPR013201">
    <property type="entry name" value="Prot_inhib_I29"/>
</dbReference>
<dbReference type="GO" id="GO:0005615">
    <property type="term" value="C:extracellular space"/>
    <property type="evidence" value="ECO:0000318"/>
    <property type="project" value="GO_Central"/>
</dbReference>
<dbReference type="eggNOG" id="KOG1543">
    <property type="taxonomic scope" value="Eukaryota"/>
</dbReference>
<dbReference type="InterPro" id="IPR000668">
    <property type="entry name" value="Peptidase_C1A_C"/>
</dbReference>
<dbReference type="AlphaFoldDB" id="C5YI39"/>
<dbReference type="Proteomes" id="UP000000768">
    <property type="component" value="Chromosome 7"/>
</dbReference>
<evidence type="ECO:0000259" key="4">
    <source>
        <dbReference type="SMART" id="SM00645"/>
    </source>
</evidence>
<dbReference type="SMART" id="SM00645">
    <property type="entry name" value="Pept_C1"/>
    <property type="match status" value="1"/>
</dbReference>
<reference evidence="7" key="2">
    <citation type="journal article" date="2018" name="Plant J.">
        <title>The Sorghum bicolor reference genome: improved assembly, gene annotations, a transcriptome atlas, and signatures of genome organization.</title>
        <authorList>
            <person name="McCormick R.F."/>
            <person name="Truong S.K."/>
            <person name="Sreedasyam A."/>
            <person name="Jenkins J."/>
            <person name="Shu S."/>
            <person name="Sims D."/>
            <person name="Kennedy M."/>
            <person name="Amirebrahimi M."/>
            <person name="Weers B.D."/>
            <person name="McKinley B."/>
            <person name="Mattison A."/>
            <person name="Morishige D.T."/>
            <person name="Grimwood J."/>
            <person name="Schmutz J."/>
            <person name="Mullet J.E."/>
        </authorList>
    </citation>
    <scope>NUCLEOTIDE SEQUENCE [LARGE SCALE GENOMIC DNA]</scope>
    <source>
        <strain evidence="7">cv. BTx623</strain>
    </source>
</reference>
<dbReference type="InterPro" id="IPR013128">
    <property type="entry name" value="Peptidase_C1A"/>
</dbReference>
<comment type="similarity">
    <text evidence="1">Belongs to the peptidase C1 family.</text>
</comment>
<dbReference type="PROSITE" id="PS00640">
    <property type="entry name" value="THIOL_PROTEASE_ASN"/>
    <property type="match status" value="1"/>
</dbReference>
<evidence type="ECO:0000313" key="7">
    <source>
        <dbReference type="Proteomes" id="UP000000768"/>
    </source>
</evidence>
<keyword evidence="7" id="KW-1185">Reference proteome</keyword>
<keyword evidence="3" id="KW-0732">Signal</keyword>
<dbReference type="KEGG" id="sbi:8062405"/>
<dbReference type="GO" id="GO:0051603">
    <property type="term" value="P:proteolysis involved in protein catabolic process"/>
    <property type="evidence" value="ECO:0000318"/>
    <property type="project" value="GO_Central"/>
</dbReference>